<sequence>MSRPTSAVFAYSSSLLVAVWALLAVLPQARAFTSYANEFVNPNYMLARKYPGNTGGAQFSILRWADQLAAEGPWTVIDKPVVPPSGDIHDYMSWSPYSWPNCAALGNTTELPLPEVWSTCPYYLRDGLFNPDVRMINNTGHFNAMADAVWMNALAWAMTGIPRYSINAANFINIWFLQNSTAMNPNLVYSQMRRGPGKGQLGAHTGELDLKCMAKVANAILILRNGQSPQWTPELDAGMVNWCNRFISWFTSYWIALEEAIAKNNHGSFYYTQLASHQMIAHDYQGARETIKTYFATIYMNQITATGEQPLEARRTRPYHYRAYNVIAMMTNARIGTYLGLDYWNHTSAQGAGIQKALDFAMTIPPTDDPLGHRQPAELYQPVAGVASQYGDPNGSYASFLANLDQRYPSAPYFLWCQPFSESGLVAARPGYSPSRDGAHAVRATVGYIFGTVAVLSALLW</sequence>
<keyword evidence="1" id="KW-0456">Lyase</keyword>
<organism evidence="1 2">
    <name type="scientific">Leucogyrophana mollusca</name>
    <dbReference type="NCBI Taxonomy" id="85980"/>
    <lineage>
        <taxon>Eukaryota</taxon>
        <taxon>Fungi</taxon>
        <taxon>Dikarya</taxon>
        <taxon>Basidiomycota</taxon>
        <taxon>Agaricomycotina</taxon>
        <taxon>Agaricomycetes</taxon>
        <taxon>Agaricomycetidae</taxon>
        <taxon>Boletales</taxon>
        <taxon>Boletales incertae sedis</taxon>
        <taxon>Leucogyrophana</taxon>
    </lineage>
</organism>
<accession>A0ACB8BSQ9</accession>
<comment type="caution">
    <text evidence="1">The sequence shown here is derived from an EMBL/GenBank/DDBJ whole genome shotgun (WGS) entry which is preliminary data.</text>
</comment>
<reference evidence="1" key="1">
    <citation type="journal article" date="2021" name="New Phytol.">
        <title>Evolutionary innovations through gain and loss of genes in the ectomycorrhizal Boletales.</title>
        <authorList>
            <person name="Wu G."/>
            <person name="Miyauchi S."/>
            <person name="Morin E."/>
            <person name="Kuo A."/>
            <person name="Drula E."/>
            <person name="Varga T."/>
            <person name="Kohler A."/>
            <person name="Feng B."/>
            <person name="Cao Y."/>
            <person name="Lipzen A."/>
            <person name="Daum C."/>
            <person name="Hundley H."/>
            <person name="Pangilinan J."/>
            <person name="Johnson J."/>
            <person name="Barry K."/>
            <person name="LaButti K."/>
            <person name="Ng V."/>
            <person name="Ahrendt S."/>
            <person name="Min B."/>
            <person name="Choi I.G."/>
            <person name="Park H."/>
            <person name="Plett J.M."/>
            <person name="Magnuson J."/>
            <person name="Spatafora J.W."/>
            <person name="Nagy L.G."/>
            <person name="Henrissat B."/>
            <person name="Grigoriev I.V."/>
            <person name="Yang Z.L."/>
            <person name="Xu J."/>
            <person name="Martin F.M."/>
        </authorList>
    </citation>
    <scope>NUCLEOTIDE SEQUENCE</scope>
    <source>
        <strain evidence="1">KUC20120723A-06</strain>
    </source>
</reference>
<evidence type="ECO:0000313" key="2">
    <source>
        <dbReference type="Proteomes" id="UP000790709"/>
    </source>
</evidence>
<proteinExistence type="predicted"/>
<dbReference type="Proteomes" id="UP000790709">
    <property type="component" value="Unassembled WGS sequence"/>
</dbReference>
<evidence type="ECO:0000313" key="1">
    <source>
        <dbReference type="EMBL" id="KAH7929005.1"/>
    </source>
</evidence>
<dbReference type="EMBL" id="MU266346">
    <property type="protein sequence ID" value="KAH7929005.1"/>
    <property type="molecule type" value="Genomic_DNA"/>
</dbReference>
<gene>
    <name evidence="1" type="ORF">BV22DRAFT_1030039</name>
</gene>
<name>A0ACB8BSQ9_9AGAM</name>
<protein>
    <submittedName>
        <fullName evidence="1">Chondroitin AC/alginate lyase</fullName>
    </submittedName>
</protein>
<keyword evidence="2" id="KW-1185">Reference proteome</keyword>